<reference evidence="2" key="1">
    <citation type="submission" date="2017-09" db="EMBL/GenBank/DDBJ databases">
        <title>Contemporary evolution of a Lepidopteran species, Heliothis virescens, in response to modern agricultural practices.</title>
        <authorList>
            <person name="Fritz M.L."/>
            <person name="Deyonke A.M."/>
            <person name="Papanicolaou A."/>
            <person name="Micinski S."/>
            <person name="Westbrook J."/>
            <person name="Gould F."/>
        </authorList>
    </citation>
    <scope>NUCLEOTIDE SEQUENCE [LARGE SCALE GENOMIC DNA]</scope>
    <source>
        <strain evidence="2">HvINT-</strain>
        <tissue evidence="2">Whole body</tissue>
    </source>
</reference>
<evidence type="ECO:0000256" key="1">
    <source>
        <dbReference type="SAM" id="SignalP"/>
    </source>
</evidence>
<keyword evidence="1" id="KW-0732">Signal</keyword>
<feature type="signal peptide" evidence="1">
    <location>
        <begin position="1"/>
        <end position="18"/>
    </location>
</feature>
<dbReference type="AlphaFoldDB" id="A0A2A4IV83"/>
<gene>
    <name evidence="2" type="ORF">B5V51_11598</name>
</gene>
<name>A0A2A4IV83_HELVI</name>
<organism evidence="2">
    <name type="scientific">Heliothis virescens</name>
    <name type="common">Tobacco budworm moth</name>
    <dbReference type="NCBI Taxonomy" id="7102"/>
    <lineage>
        <taxon>Eukaryota</taxon>
        <taxon>Metazoa</taxon>
        <taxon>Ecdysozoa</taxon>
        <taxon>Arthropoda</taxon>
        <taxon>Hexapoda</taxon>
        <taxon>Insecta</taxon>
        <taxon>Pterygota</taxon>
        <taxon>Neoptera</taxon>
        <taxon>Endopterygota</taxon>
        <taxon>Lepidoptera</taxon>
        <taxon>Glossata</taxon>
        <taxon>Ditrysia</taxon>
        <taxon>Noctuoidea</taxon>
        <taxon>Noctuidae</taxon>
        <taxon>Heliothinae</taxon>
        <taxon>Heliothis</taxon>
    </lineage>
</organism>
<feature type="chain" id="PRO_5012088071" evidence="1">
    <location>
        <begin position="19"/>
        <end position="69"/>
    </location>
</feature>
<evidence type="ECO:0000313" key="2">
    <source>
        <dbReference type="EMBL" id="PCG63877.1"/>
    </source>
</evidence>
<accession>A0A2A4IV83</accession>
<proteinExistence type="predicted"/>
<comment type="caution">
    <text evidence="2">The sequence shown here is derived from an EMBL/GenBank/DDBJ whole genome shotgun (WGS) entry which is preliminary data.</text>
</comment>
<dbReference type="EMBL" id="NWSH01005875">
    <property type="protein sequence ID" value="PCG63877.1"/>
    <property type="molecule type" value="Genomic_DNA"/>
</dbReference>
<sequence>MKVFVLFLVIVLLAYTYAANSDATNYGNVQAHSGSSAVGVVSGATFGNDAFSAGGKRSCGLLQVILTGC</sequence>
<protein>
    <submittedName>
        <fullName evidence="2">Uncharacterized protein</fullName>
    </submittedName>
</protein>